<keyword evidence="3" id="KW-1185">Reference proteome</keyword>
<proteinExistence type="predicted"/>
<protein>
    <submittedName>
        <fullName evidence="2">Glyco_trans_2-like domain-containing protein</fullName>
    </submittedName>
</protein>
<sequence>MFKAWDSFLKGLRTNRSIKTTFIEKPKTTEKPDAIPFPDEPQKSHFCLDSPMPMDRLIINSPVLEIDGWFFDSFGEPAQSIWIEKDGVSYPVEPVRREDVKKTYSFLVDLWCGFRARLPLSLEFEKIEILALHRSGRKEVLFSFQAKWSGLVQEADSQVRFGIDQPIAERIVTDGYWMEISGWCFDQSGKAAQAVWLRSSQQQIRAERRIRPDVKKDYPKLQDLGCGFFLFLPLTEEEQQYSLEAEFLDGTIYPLKTFSARRFNRKEKEEQYAQWLLEESKFKEQDYLATILKDTQFAVQPFFSILVFYDQRWKEEDIYRVLSSCFSQFYSHWELWLCPYGAGPVFSVQSFGYRWPGAKQKIHFLEKTATKAEALNCVLTLVQGDYVVLIDPSVLISKEALFVFGVTINWHPDLLMAFSDEDSMDESGRRSDPIFKPGWNPELLRSNNYIGLAAIYNKKAVLDRLRIAPLLDGQEEWDLALRIGSFDCDKNGVVHVPRILFHRFCSKQAVGRNNREDKERLVLETDCRLRGKDEVTIKKTEEGWHLRYSIGSLSPLVSIIIPTRLPLPYVKTCIESILSKSTYRKFEILLVINGYGSLDQEQKAFLSEYCSLKPLRLLWYDEPFNYAAINNWAAKEVNGELLAFLNDDVEVISPDWIEEMAGHALRKEVGIVGAKLYYPNLTIQSDGMILWKDYRRFHGMSRELAGYLGLAKLCQNLTGVITACALMRRELFEQVHGFDEEFAYNWNDLDLCLRLKERGYWTVWTPFAELIHYCSVSVGQESIDKQQQWEKEKELFEKKWKEKFPSDSFYNPNLSDSPPFYRLGTTPWDIKVWEKKKNG</sequence>
<dbReference type="CDD" id="cd04186">
    <property type="entry name" value="GT_2_like_c"/>
    <property type="match status" value="1"/>
</dbReference>
<dbReference type="InterPro" id="IPR001173">
    <property type="entry name" value="Glyco_trans_2-like"/>
</dbReference>
<dbReference type="InterPro" id="IPR029044">
    <property type="entry name" value="Nucleotide-diphossugar_trans"/>
</dbReference>
<evidence type="ECO:0000313" key="2">
    <source>
        <dbReference type="EMBL" id="CAI9084689.1"/>
    </source>
</evidence>
<dbReference type="PANTHER" id="PTHR43179:SF7">
    <property type="entry name" value="RHAMNOSYLTRANSFERASE WBBL"/>
    <property type="match status" value="1"/>
</dbReference>
<name>A0ABN8XDW5_9BACT</name>
<dbReference type="EMBL" id="OX458932">
    <property type="protein sequence ID" value="CAI9084689.1"/>
    <property type="molecule type" value="Genomic_DNA"/>
</dbReference>
<dbReference type="RefSeq" id="WP_009059614.1">
    <property type="nucleotide sequence ID" value="NZ_LXJS01000019.1"/>
</dbReference>
<dbReference type="Gene3D" id="3.90.550.10">
    <property type="entry name" value="Spore Coat Polysaccharide Biosynthesis Protein SpsA, Chain A"/>
    <property type="match status" value="2"/>
</dbReference>
<dbReference type="PANTHER" id="PTHR43179">
    <property type="entry name" value="RHAMNOSYLTRANSFERASE WBBL"/>
    <property type="match status" value="1"/>
</dbReference>
<evidence type="ECO:0000313" key="3">
    <source>
        <dbReference type="Proteomes" id="UP001161497"/>
    </source>
</evidence>
<feature type="domain" description="Glycosyltransferase 2-like" evidence="1">
    <location>
        <begin position="558"/>
        <end position="734"/>
    </location>
</feature>
<dbReference type="Pfam" id="PF00535">
    <property type="entry name" value="Glycos_transf_2"/>
    <property type="match status" value="1"/>
</dbReference>
<dbReference type="SUPFAM" id="SSF53448">
    <property type="entry name" value="Nucleotide-diphospho-sugar transferases"/>
    <property type="match status" value="2"/>
</dbReference>
<evidence type="ECO:0000259" key="1">
    <source>
        <dbReference type="Pfam" id="PF00535"/>
    </source>
</evidence>
<dbReference type="Proteomes" id="UP001161497">
    <property type="component" value="Chromosome"/>
</dbReference>
<accession>A0ABN8XDW5</accession>
<organism evidence="2 3">
    <name type="scientific">Candidatus Methylacidiphilum fumarolicum</name>
    <dbReference type="NCBI Taxonomy" id="591154"/>
    <lineage>
        <taxon>Bacteria</taxon>
        <taxon>Pseudomonadati</taxon>
        <taxon>Verrucomicrobiota</taxon>
        <taxon>Methylacidiphilae</taxon>
        <taxon>Methylacidiphilales</taxon>
        <taxon>Methylacidiphilaceae</taxon>
        <taxon>Methylacidiphilum (ex Ratnadevi et al. 2023)</taxon>
    </lineage>
</organism>
<reference evidence="2" key="1">
    <citation type="submission" date="2023-03" db="EMBL/GenBank/DDBJ databases">
        <authorList>
            <person name="Cremers G."/>
            <person name="Picone N."/>
        </authorList>
    </citation>
    <scope>NUCLEOTIDE SEQUENCE</scope>
    <source>
        <strain evidence="2">Sample_alias</strain>
    </source>
</reference>
<gene>
    <name evidence="2" type="ORF">MFUM_0292</name>
</gene>